<dbReference type="PANTHER" id="PTHR43668">
    <property type="entry name" value="ALLANTOINASE"/>
    <property type="match status" value="1"/>
</dbReference>
<dbReference type="GO" id="GO:0006145">
    <property type="term" value="P:purine nucleobase catabolic process"/>
    <property type="evidence" value="ECO:0007669"/>
    <property type="project" value="TreeGrafter"/>
</dbReference>
<dbReference type="GO" id="GO:0050897">
    <property type="term" value="F:cobalt ion binding"/>
    <property type="evidence" value="ECO:0007669"/>
    <property type="project" value="InterPro"/>
</dbReference>
<dbReference type="HAMAP" id="MF_01645">
    <property type="entry name" value="Hydantoinase"/>
    <property type="match status" value="1"/>
</dbReference>
<dbReference type="Proteomes" id="UP000193006">
    <property type="component" value="Chromosome"/>
</dbReference>
<accession>A0A1X9MEL1</accession>
<comment type="similarity">
    <text evidence="7">Belongs to the metallo-dependent hydrolases superfamily. Allantoinase family.</text>
</comment>
<dbReference type="InterPro" id="IPR006680">
    <property type="entry name" value="Amidohydro-rel"/>
</dbReference>
<feature type="binding site" evidence="7">
    <location>
        <position position="61"/>
    </location>
    <ligand>
        <name>Zn(2+)</name>
        <dbReference type="ChEBI" id="CHEBI:29105"/>
        <label>1</label>
    </ligand>
</feature>
<comment type="cofactor">
    <cofactor evidence="7">
        <name>Zn(2+)</name>
        <dbReference type="ChEBI" id="CHEBI:29105"/>
    </cofactor>
    <text evidence="7">Binds 2 Zn(2+) ions per subunit.</text>
</comment>
<evidence type="ECO:0000256" key="7">
    <source>
        <dbReference type="HAMAP-Rule" id="MF_01645"/>
    </source>
</evidence>
<dbReference type="PANTHER" id="PTHR43668:SF4">
    <property type="entry name" value="ALLANTOINASE"/>
    <property type="match status" value="1"/>
</dbReference>
<dbReference type="GO" id="GO:0004038">
    <property type="term" value="F:allantoinase activity"/>
    <property type="evidence" value="ECO:0007669"/>
    <property type="project" value="UniProtKB-UniRule"/>
</dbReference>
<dbReference type="Pfam" id="PF01979">
    <property type="entry name" value="Amidohydro_1"/>
    <property type="match status" value="1"/>
</dbReference>
<feature type="domain" description="Amidohydrolase-related" evidence="8">
    <location>
        <begin position="53"/>
        <end position="431"/>
    </location>
</feature>
<dbReference type="GO" id="GO:0008270">
    <property type="term" value="F:zinc ion binding"/>
    <property type="evidence" value="ECO:0007669"/>
    <property type="project" value="InterPro"/>
</dbReference>
<dbReference type="InterPro" id="IPR011059">
    <property type="entry name" value="Metal-dep_hydrolase_composite"/>
</dbReference>
<feature type="binding site" evidence="7">
    <location>
        <position position="184"/>
    </location>
    <ligand>
        <name>Zn(2+)</name>
        <dbReference type="ChEBI" id="CHEBI:29105"/>
        <label>2</label>
    </ligand>
</feature>
<proteinExistence type="inferred from homology"/>
<dbReference type="UniPathway" id="UPA00395">
    <property type="reaction ID" value="UER00653"/>
</dbReference>
<evidence type="ECO:0000256" key="1">
    <source>
        <dbReference type="ARBA" id="ARBA00008829"/>
    </source>
</evidence>
<evidence type="ECO:0000256" key="6">
    <source>
        <dbReference type="ARBA" id="ARBA00022833"/>
    </source>
</evidence>
<keyword evidence="6 7" id="KW-0862">Zinc</keyword>
<protein>
    <recommendedName>
        <fullName evidence="7">Allantoinase</fullName>
        <ecNumber evidence="7">3.5.2.5</ecNumber>
    </recommendedName>
    <alternativeName>
        <fullName evidence="7">Allantoin-utilizing enzyme</fullName>
    </alternativeName>
</protein>
<evidence type="ECO:0000256" key="3">
    <source>
        <dbReference type="ARBA" id="ARBA00022631"/>
    </source>
</evidence>
<feature type="binding site" description="via carbamate group" evidence="7">
    <location>
        <position position="148"/>
    </location>
    <ligand>
        <name>Zn(2+)</name>
        <dbReference type="ChEBI" id="CHEBI:29105"/>
        <label>2</label>
    </ligand>
</feature>
<comment type="PTM">
    <text evidence="7">Carboxylation allows a single lysine to coordinate two zinc ions.</text>
</comment>
<dbReference type="InterPro" id="IPR047604">
    <property type="entry name" value="Allantoinase_bact"/>
</dbReference>
<dbReference type="STRING" id="199441.BkAM31D_12385"/>
<feature type="binding site" evidence="7">
    <location>
        <position position="63"/>
    </location>
    <ligand>
        <name>Zn(2+)</name>
        <dbReference type="ChEBI" id="CHEBI:29105"/>
        <label>1</label>
    </ligand>
</feature>
<dbReference type="KEGG" id="bkw:BkAM31D_12385"/>
<feature type="binding site" description="via carbamate group" evidence="7">
    <location>
        <position position="148"/>
    </location>
    <ligand>
        <name>Zn(2+)</name>
        <dbReference type="ChEBI" id="CHEBI:29105"/>
        <label>1</label>
    </ligand>
</feature>
<keyword evidence="3 7" id="KW-0659">Purine metabolism</keyword>
<dbReference type="NCBIfam" id="NF004839">
    <property type="entry name" value="PRK06189.1"/>
    <property type="match status" value="1"/>
</dbReference>
<keyword evidence="4 7" id="KW-0479">Metal-binding</keyword>
<gene>
    <name evidence="7 9" type="primary">allB</name>
    <name evidence="9" type="ORF">BkAM31D_12385</name>
</gene>
<dbReference type="GO" id="GO:0005737">
    <property type="term" value="C:cytoplasm"/>
    <property type="evidence" value="ECO:0007669"/>
    <property type="project" value="TreeGrafter"/>
</dbReference>
<evidence type="ECO:0000256" key="5">
    <source>
        <dbReference type="ARBA" id="ARBA00022801"/>
    </source>
</evidence>
<evidence type="ECO:0000259" key="8">
    <source>
        <dbReference type="Pfam" id="PF01979"/>
    </source>
</evidence>
<comment type="similarity">
    <text evidence="1">Belongs to the metallo-dependent hydrolases superfamily. Hydantoinase/dihydropyrimidinase family.</text>
</comment>
<evidence type="ECO:0000313" key="10">
    <source>
        <dbReference type="Proteomes" id="UP000193006"/>
    </source>
</evidence>
<organism evidence="9 10">
    <name type="scientific">Halalkalibacter krulwichiae</name>
    <dbReference type="NCBI Taxonomy" id="199441"/>
    <lineage>
        <taxon>Bacteria</taxon>
        <taxon>Bacillati</taxon>
        <taxon>Bacillota</taxon>
        <taxon>Bacilli</taxon>
        <taxon>Bacillales</taxon>
        <taxon>Bacillaceae</taxon>
        <taxon>Halalkalibacter</taxon>
    </lineage>
</organism>
<reference evidence="9 10" key="1">
    <citation type="submission" date="2017-04" db="EMBL/GenBank/DDBJ databases">
        <title>Bacillus krulwichiae AM31D Genome sequencing and assembly.</title>
        <authorList>
            <person name="Krulwich T.A."/>
            <person name="Anastor L."/>
            <person name="Ehrlich R."/>
            <person name="Ehrlich G.D."/>
            <person name="Janto B."/>
        </authorList>
    </citation>
    <scope>NUCLEOTIDE SEQUENCE [LARGE SCALE GENOMIC DNA]</scope>
    <source>
        <strain evidence="9 10">AM31D</strain>
    </source>
</reference>
<keyword evidence="5 7" id="KW-0378">Hydrolase</keyword>
<dbReference type="AlphaFoldDB" id="A0A1X9MEL1"/>
<evidence type="ECO:0000256" key="2">
    <source>
        <dbReference type="ARBA" id="ARBA00011881"/>
    </source>
</evidence>
<dbReference type="RefSeq" id="WP_066149173.1">
    <property type="nucleotide sequence ID" value="NZ_CP020814.1"/>
</dbReference>
<feature type="binding site" evidence="7">
    <location>
        <position position="240"/>
    </location>
    <ligand>
        <name>Zn(2+)</name>
        <dbReference type="ChEBI" id="CHEBI:29105"/>
        <label>2</label>
    </ligand>
</feature>
<evidence type="ECO:0000256" key="4">
    <source>
        <dbReference type="ARBA" id="ARBA00022723"/>
    </source>
</evidence>
<dbReference type="Gene3D" id="2.30.40.10">
    <property type="entry name" value="Urease, subunit C, domain 1"/>
    <property type="match status" value="1"/>
</dbReference>
<dbReference type="InterPro" id="IPR050138">
    <property type="entry name" value="DHOase/Allantoinase_Hydrolase"/>
</dbReference>
<comment type="subunit">
    <text evidence="2 7">Homotetramer.</text>
</comment>
<dbReference type="EC" id="3.5.2.5" evidence="7"/>
<dbReference type="SUPFAM" id="SSF51556">
    <property type="entry name" value="Metallo-dependent hydrolases"/>
    <property type="match status" value="1"/>
</dbReference>
<dbReference type="InterPro" id="IPR032466">
    <property type="entry name" value="Metal_Hydrolase"/>
</dbReference>
<feature type="modified residue" description="N6-carboxylysine" evidence="7">
    <location>
        <position position="148"/>
    </location>
</feature>
<dbReference type="NCBIfam" id="TIGR03178">
    <property type="entry name" value="allantoinase"/>
    <property type="match status" value="1"/>
</dbReference>
<keyword evidence="10" id="KW-1185">Reference proteome</keyword>
<feature type="binding site" evidence="7">
    <location>
        <position position="313"/>
    </location>
    <ligand>
        <name>Zn(2+)</name>
        <dbReference type="ChEBI" id="CHEBI:29105"/>
        <label>1</label>
    </ligand>
</feature>
<dbReference type="InterPro" id="IPR017593">
    <property type="entry name" value="Allantoinase"/>
</dbReference>
<evidence type="ECO:0000313" key="9">
    <source>
        <dbReference type="EMBL" id="ARK30563.1"/>
    </source>
</evidence>
<comment type="function">
    <text evidence="7">Catalyzes the conversion of allantoin (5-ureidohydantoin) to allantoic acid by hydrolytic cleavage of the five-member hydantoin ring.</text>
</comment>
<dbReference type="SUPFAM" id="SSF51338">
    <property type="entry name" value="Composite domain of metallo-dependent hydrolases"/>
    <property type="match status" value="1"/>
</dbReference>
<comment type="pathway">
    <text evidence="7">Nitrogen metabolism; (S)-allantoin degradation; allantoate from (S)-allantoin: step 1/1.</text>
</comment>
<comment type="catalytic activity">
    <reaction evidence="7">
        <text>(S)-allantoin + H2O = allantoate + H(+)</text>
        <dbReference type="Rhea" id="RHEA:17029"/>
        <dbReference type="ChEBI" id="CHEBI:15377"/>
        <dbReference type="ChEBI" id="CHEBI:15378"/>
        <dbReference type="ChEBI" id="CHEBI:15678"/>
        <dbReference type="ChEBI" id="CHEBI:17536"/>
        <dbReference type="EC" id="3.5.2.5"/>
    </reaction>
</comment>
<dbReference type="Gene3D" id="3.20.20.140">
    <property type="entry name" value="Metal-dependent hydrolases"/>
    <property type="match status" value="1"/>
</dbReference>
<sequence length="448" mass="50100">MHDTIIQFGNIVTENEVFQADLGLLNGKITTITEAGKLKGGNVQTINAKGAHIFPGLIDIHCHFNEPGRELWEGFETGSKSLAAGGVTTFFDMPLNSNPATTTKERFQRKEQLAIEKAIVDYRLWAGLVPDNLNHLEQLHLEGAIGFKAFMSESGTDDFQYADNETLLKGMSIIAKVNSILAIHAESNEMINYLTEIAVNEKKFSVRDYCQTRPIVSELEAVERILRYSELTGCKIHICHVSSSKIVERIIRAKEAGIDVTVETCPHYLYFSLTEFEEIGALAKCAPPLREKEEVELLWHFIQRGDIDIISSDHSPSPPDLKFQSNNIFDVWGGIAGCQSMLSVLLTEGYHKRGIPLTTIAQVTAYNPAKRFGLLANKGTIRVGADADFVIVDIEKPYTLQAKELYYRHKISPYVGEQFIGKVKYTFTNGKCIFANDKIQHVDLRVSK</sequence>
<dbReference type="GO" id="GO:0000256">
    <property type="term" value="P:allantoin catabolic process"/>
    <property type="evidence" value="ECO:0007669"/>
    <property type="project" value="UniProtKB-UniRule"/>
</dbReference>
<dbReference type="FunFam" id="3.20.20.140:FF:000174">
    <property type="entry name" value="Dihydropyrimidinase-related protein 2"/>
    <property type="match status" value="1"/>
</dbReference>
<dbReference type="EMBL" id="CP020814">
    <property type="protein sequence ID" value="ARK30563.1"/>
    <property type="molecule type" value="Genomic_DNA"/>
</dbReference>
<name>A0A1X9MEL1_9BACI</name>